<evidence type="ECO:0000313" key="2">
    <source>
        <dbReference type="Proteomes" id="UP000790377"/>
    </source>
</evidence>
<evidence type="ECO:0000313" key="1">
    <source>
        <dbReference type="EMBL" id="KAH7907572.1"/>
    </source>
</evidence>
<comment type="caution">
    <text evidence="1">The sequence shown here is derived from an EMBL/GenBank/DDBJ whole genome shotgun (WGS) entry which is preliminary data.</text>
</comment>
<dbReference type="EMBL" id="MU267892">
    <property type="protein sequence ID" value="KAH7907572.1"/>
    <property type="molecule type" value="Genomic_DNA"/>
</dbReference>
<dbReference type="Proteomes" id="UP000790377">
    <property type="component" value="Unassembled WGS sequence"/>
</dbReference>
<accession>A0ACB8A311</accession>
<reference evidence="1" key="1">
    <citation type="journal article" date="2021" name="New Phytol.">
        <title>Evolutionary innovations through gain and loss of genes in the ectomycorrhizal Boletales.</title>
        <authorList>
            <person name="Wu G."/>
            <person name="Miyauchi S."/>
            <person name="Morin E."/>
            <person name="Kuo A."/>
            <person name="Drula E."/>
            <person name="Varga T."/>
            <person name="Kohler A."/>
            <person name="Feng B."/>
            <person name="Cao Y."/>
            <person name="Lipzen A."/>
            <person name="Daum C."/>
            <person name="Hundley H."/>
            <person name="Pangilinan J."/>
            <person name="Johnson J."/>
            <person name="Barry K."/>
            <person name="LaButti K."/>
            <person name="Ng V."/>
            <person name="Ahrendt S."/>
            <person name="Min B."/>
            <person name="Choi I.G."/>
            <person name="Park H."/>
            <person name="Plett J.M."/>
            <person name="Magnuson J."/>
            <person name="Spatafora J.W."/>
            <person name="Nagy L.G."/>
            <person name="Henrissat B."/>
            <person name="Grigoriev I.V."/>
            <person name="Yang Z.L."/>
            <person name="Xu J."/>
            <person name="Martin F.M."/>
        </authorList>
    </citation>
    <scope>NUCLEOTIDE SEQUENCE</scope>
    <source>
        <strain evidence="1">ATCC 28755</strain>
    </source>
</reference>
<name>A0ACB8A311_9AGAM</name>
<gene>
    <name evidence="1" type="ORF">BJ138DRAFT_1159825</name>
</gene>
<keyword evidence="2" id="KW-1185">Reference proteome</keyword>
<protein>
    <submittedName>
        <fullName evidence="1">Uncharacterized protein</fullName>
    </submittedName>
</protein>
<sequence length="95" mass="10847">MMAMIKIYLVIVLLRYGGWVGPSLFPSVFSRQRFCLPQHRHRRESGNISDDIIDVLPMIDIDDRGIRSHDRAMLGNETPGLPTRCYVYTPNVSAV</sequence>
<proteinExistence type="predicted"/>
<organism evidence="1 2">
    <name type="scientific">Hygrophoropsis aurantiaca</name>
    <dbReference type="NCBI Taxonomy" id="72124"/>
    <lineage>
        <taxon>Eukaryota</taxon>
        <taxon>Fungi</taxon>
        <taxon>Dikarya</taxon>
        <taxon>Basidiomycota</taxon>
        <taxon>Agaricomycotina</taxon>
        <taxon>Agaricomycetes</taxon>
        <taxon>Agaricomycetidae</taxon>
        <taxon>Boletales</taxon>
        <taxon>Coniophorineae</taxon>
        <taxon>Hygrophoropsidaceae</taxon>
        <taxon>Hygrophoropsis</taxon>
    </lineage>
</organism>